<keyword evidence="5 8" id="KW-0067">ATP-binding</keyword>
<reference evidence="10 11" key="1">
    <citation type="submission" date="2015-09" db="EMBL/GenBank/DDBJ databases">
        <title>Draft genome sequence of a Caloramator mitchellensis, a moderate thermophile from the Great Artesian Basin of Australia.</title>
        <authorList>
            <person name="Patel B.K."/>
        </authorList>
    </citation>
    <scope>NUCLEOTIDE SEQUENCE [LARGE SCALE GENOMIC DNA]</scope>
    <source>
        <strain evidence="10 11">VF08</strain>
    </source>
</reference>
<comment type="subcellular location">
    <subcellularLocation>
        <location evidence="8">Cytoplasm</location>
    </subcellularLocation>
</comment>
<evidence type="ECO:0000256" key="2">
    <source>
        <dbReference type="ARBA" id="ARBA00022679"/>
    </source>
</evidence>
<evidence type="ECO:0000256" key="8">
    <source>
        <dbReference type="HAMAP-Rule" id="MF_00238"/>
    </source>
</evidence>
<feature type="binding site" evidence="8">
    <location>
        <begin position="10"/>
        <end position="18"/>
    </location>
    <ligand>
        <name>ATP</name>
        <dbReference type="ChEBI" id="CHEBI:30616"/>
    </ligand>
</feature>
<dbReference type="GO" id="GO:0006220">
    <property type="term" value="P:pyrimidine nucleotide metabolic process"/>
    <property type="evidence" value="ECO:0007669"/>
    <property type="project" value="UniProtKB-UniRule"/>
</dbReference>
<dbReference type="InterPro" id="IPR011994">
    <property type="entry name" value="Cytidylate_kinase_dom"/>
</dbReference>
<dbReference type="PANTHER" id="PTHR21299:SF2">
    <property type="entry name" value="CYTIDYLATE KINASE"/>
    <property type="match status" value="1"/>
</dbReference>
<protein>
    <recommendedName>
        <fullName evidence="8">Cytidylate kinase</fullName>
        <shortName evidence="8">CK</shortName>
        <ecNumber evidence="8">2.7.4.25</ecNumber>
    </recommendedName>
    <alternativeName>
        <fullName evidence="8">Cytidine monophosphate kinase</fullName>
        <shortName evidence="8">CMP kinase</shortName>
    </alternativeName>
</protein>
<dbReference type="NCBIfam" id="TIGR00017">
    <property type="entry name" value="cmk"/>
    <property type="match status" value="1"/>
</dbReference>
<dbReference type="EC" id="2.7.4.25" evidence="8"/>
<feature type="domain" description="Cytidylate kinase" evidence="9">
    <location>
        <begin position="6"/>
        <end position="216"/>
    </location>
</feature>
<dbReference type="PANTHER" id="PTHR21299">
    <property type="entry name" value="CYTIDYLATE KINASE/PANTOATE-BETA-ALANINE LIGASE"/>
    <property type="match status" value="1"/>
</dbReference>
<dbReference type="Gene3D" id="3.40.50.300">
    <property type="entry name" value="P-loop containing nucleotide triphosphate hydrolases"/>
    <property type="match status" value="1"/>
</dbReference>
<evidence type="ECO:0000313" key="11">
    <source>
        <dbReference type="Proteomes" id="UP000052015"/>
    </source>
</evidence>
<dbReference type="STRING" id="908809.ABG79_01607"/>
<gene>
    <name evidence="8 10" type="primary">cmk</name>
    <name evidence="10" type="ORF">ABG79_01607</name>
</gene>
<dbReference type="GO" id="GO:0015949">
    <property type="term" value="P:nucleobase-containing small molecule interconversion"/>
    <property type="evidence" value="ECO:0007669"/>
    <property type="project" value="TreeGrafter"/>
</dbReference>
<proteinExistence type="inferred from homology"/>
<dbReference type="Proteomes" id="UP000052015">
    <property type="component" value="Unassembled WGS sequence"/>
</dbReference>
<dbReference type="GO" id="GO:0005524">
    <property type="term" value="F:ATP binding"/>
    <property type="evidence" value="ECO:0007669"/>
    <property type="project" value="UniProtKB-UniRule"/>
</dbReference>
<comment type="similarity">
    <text evidence="1 8">Belongs to the cytidylate kinase family. Type 1 subfamily.</text>
</comment>
<keyword evidence="3 8" id="KW-0547">Nucleotide-binding</keyword>
<dbReference type="EMBL" id="LKHP01000008">
    <property type="protein sequence ID" value="KRQ86624.1"/>
    <property type="molecule type" value="Genomic_DNA"/>
</dbReference>
<keyword evidence="8" id="KW-0963">Cytoplasm</keyword>
<evidence type="ECO:0000256" key="3">
    <source>
        <dbReference type="ARBA" id="ARBA00022741"/>
    </source>
</evidence>
<dbReference type="AlphaFoldDB" id="A0A0R3JSY9"/>
<evidence type="ECO:0000256" key="4">
    <source>
        <dbReference type="ARBA" id="ARBA00022777"/>
    </source>
</evidence>
<keyword evidence="4 8" id="KW-0418">Kinase</keyword>
<comment type="catalytic activity">
    <reaction evidence="6 8">
        <text>dCMP + ATP = dCDP + ADP</text>
        <dbReference type="Rhea" id="RHEA:25094"/>
        <dbReference type="ChEBI" id="CHEBI:30616"/>
        <dbReference type="ChEBI" id="CHEBI:57566"/>
        <dbReference type="ChEBI" id="CHEBI:58593"/>
        <dbReference type="ChEBI" id="CHEBI:456216"/>
        <dbReference type="EC" id="2.7.4.25"/>
    </reaction>
</comment>
<dbReference type="Pfam" id="PF02224">
    <property type="entry name" value="Cytidylate_kin"/>
    <property type="match status" value="1"/>
</dbReference>
<dbReference type="GO" id="GO:0036430">
    <property type="term" value="F:CMP kinase activity"/>
    <property type="evidence" value="ECO:0007669"/>
    <property type="project" value="RHEA"/>
</dbReference>
<comment type="catalytic activity">
    <reaction evidence="7 8">
        <text>CMP + ATP = CDP + ADP</text>
        <dbReference type="Rhea" id="RHEA:11600"/>
        <dbReference type="ChEBI" id="CHEBI:30616"/>
        <dbReference type="ChEBI" id="CHEBI:58069"/>
        <dbReference type="ChEBI" id="CHEBI:60377"/>
        <dbReference type="ChEBI" id="CHEBI:456216"/>
        <dbReference type="EC" id="2.7.4.25"/>
    </reaction>
</comment>
<dbReference type="SUPFAM" id="SSF52540">
    <property type="entry name" value="P-loop containing nucleoside triphosphate hydrolases"/>
    <property type="match status" value="1"/>
</dbReference>
<evidence type="ECO:0000256" key="5">
    <source>
        <dbReference type="ARBA" id="ARBA00022840"/>
    </source>
</evidence>
<evidence type="ECO:0000256" key="1">
    <source>
        <dbReference type="ARBA" id="ARBA00009427"/>
    </source>
</evidence>
<evidence type="ECO:0000256" key="7">
    <source>
        <dbReference type="ARBA" id="ARBA00048478"/>
    </source>
</evidence>
<dbReference type="HAMAP" id="MF_00238">
    <property type="entry name" value="Cytidyl_kinase_type1"/>
    <property type="match status" value="1"/>
</dbReference>
<evidence type="ECO:0000259" key="9">
    <source>
        <dbReference type="Pfam" id="PF02224"/>
    </source>
</evidence>
<dbReference type="RefSeq" id="WP_057978899.1">
    <property type="nucleotide sequence ID" value="NZ_LKHP01000008.1"/>
</dbReference>
<organism evidence="10 11">
    <name type="scientific">Caloramator mitchellensis</name>
    <dbReference type="NCBI Taxonomy" id="908809"/>
    <lineage>
        <taxon>Bacteria</taxon>
        <taxon>Bacillati</taxon>
        <taxon>Bacillota</taxon>
        <taxon>Clostridia</taxon>
        <taxon>Eubacteriales</taxon>
        <taxon>Clostridiaceae</taxon>
        <taxon>Caloramator</taxon>
    </lineage>
</organism>
<name>A0A0R3JSY9_CALMK</name>
<evidence type="ECO:0000256" key="6">
    <source>
        <dbReference type="ARBA" id="ARBA00047615"/>
    </source>
</evidence>
<comment type="caution">
    <text evidence="10">The sequence shown here is derived from an EMBL/GenBank/DDBJ whole genome shotgun (WGS) entry which is preliminary data.</text>
</comment>
<dbReference type="InterPro" id="IPR003136">
    <property type="entry name" value="Cytidylate_kin"/>
</dbReference>
<dbReference type="PATRIC" id="fig|908809.3.peg.1611"/>
<dbReference type="OrthoDB" id="9807434at2"/>
<dbReference type="InterPro" id="IPR027417">
    <property type="entry name" value="P-loop_NTPase"/>
</dbReference>
<dbReference type="CDD" id="cd02020">
    <property type="entry name" value="CMPK"/>
    <property type="match status" value="1"/>
</dbReference>
<dbReference type="GO" id="GO:0005829">
    <property type="term" value="C:cytosol"/>
    <property type="evidence" value="ECO:0007669"/>
    <property type="project" value="TreeGrafter"/>
</dbReference>
<keyword evidence="2 8" id="KW-0808">Transferase</keyword>
<sequence>MRRISIAIDGPAGAGKSTIARIIADKLNIEYIDTGAMYRAVTLKFLRKGIDLDNDYDKISNILSYTDINFEKGKIYLDDEDVSEEIRLPEIGKYVSRVAAMPEVREKLVKLQREIALKKSVIMDGRDIGTNVLMNADVKIFLIASAEERARRRYTELHEKGIEVSFDEIYKEIENRDYIDSTRKINPLRKAEDAITIDSSNKTINEVVEDILLIIRNKCAGC</sequence>
<keyword evidence="11" id="KW-1185">Reference proteome</keyword>
<accession>A0A0R3JSY9</accession>
<evidence type="ECO:0000313" key="10">
    <source>
        <dbReference type="EMBL" id="KRQ86624.1"/>
    </source>
</evidence>
<dbReference type="GO" id="GO:0036431">
    <property type="term" value="F:dCMP kinase activity"/>
    <property type="evidence" value="ECO:0007669"/>
    <property type="project" value="InterPro"/>
</dbReference>